<evidence type="ECO:0000313" key="3">
    <source>
        <dbReference type="Proteomes" id="UP000249829"/>
    </source>
</evidence>
<keyword evidence="1" id="KW-0812">Transmembrane</keyword>
<reference evidence="2 3" key="1">
    <citation type="submission" date="2018-02" db="EMBL/GenBank/DDBJ databases">
        <title>The genomes of Aspergillus section Nigri reveals drivers in fungal speciation.</title>
        <authorList>
            <consortium name="DOE Joint Genome Institute"/>
            <person name="Vesth T.C."/>
            <person name="Nybo J."/>
            <person name="Theobald S."/>
            <person name="Brandl J."/>
            <person name="Frisvad J.C."/>
            <person name="Nielsen K.F."/>
            <person name="Lyhne E.K."/>
            <person name="Kogle M.E."/>
            <person name="Kuo A."/>
            <person name="Riley R."/>
            <person name="Clum A."/>
            <person name="Nolan M."/>
            <person name="Lipzen A."/>
            <person name="Salamov A."/>
            <person name="Henrissat B."/>
            <person name="Wiebenga A."/>
            <person name="De vries R.P."/>
            <person name="Grigoriev I.V."/>
            <person name="Mortensen U.H."/>
            <person name="Andersen M.R."/>
            <person name="Baker S.E."/>
        </authorList>
    </citation>
    <scope>NUCLEOTIDE SEQUENCE [LARGE SCALE GENOMIC DNA]</scope>
    <source>
        <strain evidence="2 3">CBS 115571</strain>
    </source>
</reference>
<keyword evidence="1" id="KW-0472">Membrane</keyword>
<keyword evidence="1" id="KW-1133">Transmembrane helix</keyword>
<keyword evidence="3" id="KW-1185">Reference proteome</keyword>
<dbReference type="AlphaFoldDB" id="A0A2V5H288"/>
<dbReference type="EMBL" id="KZ825149">
    <property type="protein sequence ID" value="PYI18028.1"/>
    <property type="molecule type" value="Genomic_DNA"/>
</dbReference>
<organism evidence="2 3">
    <name type="scientific">Aspergillus violaceofuscus (strain CBS 115571)</name>
    <dbReference type="NCBI Taxonomy" id="1450538"/>
    <lineage>
        <taxon>Eukaryota</taxon>
        <taxon>Fungi</taxon>
        <taxon>Dikarya</taxon>
        <taxon>Ascomycota</taxon>
        <taxon>Pezizomycotina</taxon>
        <taxon>Eurotiomycetes</taxon>
        <taxon>Eurotiomycetidae</taxon>
        <taxon>Eurotiales</taxon>
        <taxon>Aspergillaceae</taxon>
        <taxon>Aspergillus</taxon>
    </lineage>
</organism>
<evidence type="ECO:0000313" key="2">
    <source>
        <dbReference type="EMBL" id="PYI18028.1"/>
    </source>
</evidence>
<proteinExistence type="predicted"/>
<evidence type="ECO:0000256" key="1">
    <source>
        <dbReference type="SAM" id="Phobius"/>
    </source>
</evidence>
<name>A0A2V5H288_ASPV1</name>
<sequence length="53" mass="5590">MYLATWLAYGNDDVGSGSSISPAFLVAQSSIAFFSSMGIVEFRGRQLIGQADG</sequence>
<feature type="transmembrane region" description="Helical" evidence="1">
    <location>
        <begin position="20"/>
        <end position="40"/>
    </location>
</feature>
<dbReference type="Proteomes" id="UP000249829">
    <property type="component" value="Unassembled WGS sequence"/>
</dbReference>
<protein>
    <submittedName>
        <fullName evidence="2">Uncharacterized protein</fullName>
    </submittedName>
</protein>
<accession>A0A2V5H288</accession>
<gene>
    <name evidence="2" type="ORF">BO99DRAFT_403929</name>
</gene>